<accession>A0AAF0JB59</accession>
<dbReference type="InterPro" id="IPR007277">
    <property type="entry name" value="Svp26/Tex261"/>
</dbReference>
<dbReference type="EMBL" id="CP119878">
    <property type="protein sequence ID" value="WFD34981.1"/>
    <property type="molecule type" value="Genomic_DNA"/>
</dbReference>
<keyword evidence="2" id="KW-1185">Reference proteome</keyword>
<evidence type="ECO:0000313" key="2">
    <source>
        <dbReference type="Proteomes" id="UP001219933"/>
    </source>
</evidence>
<sequence>MHAGRGRLCGTWIEGHSRIARRLAQYYAFAQAVLQLAFFASGYIPTGAYALCSLALAHHIYILRDVSWPTHEPSSTGALRLLPSVILPAIAHVKITSYYAAAAGDWAVHRQGWAQEPSSPNLKSHDVVALLAGSVWTLPVWLFLGESAAEWALPTQ</sequence>
<name>A0AAF0JB59_9BASI</name>
<gene>
    <name evidence="1" type="primary">SVP26</name>
    <name evidence="1" type="ORF">MCUN1_001827</name>
</gene>
<organism evidence="1 2">
    <name type="scientific">Malassezia cuniculi</name>
    <dbReference type="NCBI Taxonomy" id="948313"/>
    <lineage>
        <taxon>Eukaryota</taxon>
        <taxon>Fungi</taxon>
        <taxon>Dikarya</taxon>
        <taxon>Basidiomycota</taxon>
        <taxon>Ustilaginomycotina</taxon>
        <taxon>Malasseziomycetes</taxon>
        <taxon>Malasseziales</taxon>
        <taxon>Malasseziaceae</taxon>
        <taxon>Malassezia</taxon>
    </lineage>
</organism>
<reference evidence="1" key="1">
    <citation type="submission" date="2023-03" db="EMBL/GenBank/DDBJ databases">
        <title>Mating type loci evolution in Malassezia.</title>
        <authorList>
            <person name="Coelho M.A."/>
        </authorList>
    </citation>
    <scope>NUCLEOTIDE SEQUENCE</scope>
    <source>
        <strain evidence="1">CBS 11721</strain>
    </source>
</reference>
<dbReference type="GO" id="GO:0016020">
    <property type="term" value="C:membrane"/>
    <property type="evidence" value="ECO:0007669"/>
    <property type="project" value="InterPro"/>
</dbReference>
<proteinExistence type="predicted"/>
<dbReference type="Proteomes" id="UP001219933">
    <property type="component" value="Chromosome 2"/>
</dbReference>
<evidence type="ECO:0000313" key="1">
    <source>
        <dbReference type="EMBL" id="WFD34981.1"/>
    </source>
</evidence>
<dbReference type="GO" id="GO:0006888">
    <property type="term" value="P:endoplasmic reticulum to Golgi vesicle-mediated transport"/>
    <property type="evidence" value="ECO:0007669"/>
    <property type="project" value="InterPro"/>
</dbReference>
<dbReference type="Pfam" id="PF04148">
    <property type="entry name" value="Erv26"/>
    <property type="match status" value="1"/>
</dbReference>
<dbReference type="GO" id="GO:0005737">
    <property type="term" value="C:cytoplasm"/>
    <property type="evidence" value="ECO:0007669"/>
    <property type="project" value="GOC"/>
</dbReference>
<protein>
    <submittedName>
        <fullName evidence="1">Erv26 super protein</fullName>
    </submittedName>
</protein>
<dbReference type="GO" id="GO:0097020">
    <property type="term" value="F:COPII receptor activity"/>
    <property type="evidence" value="ECO:0007669"/>
    <property type="project" value="InterPro"/>
</dbReference>
<dbReference type="AlphaFoldDB" id="A0AAF0JB59"/>